<dbReference type="Pfam" id="PF14698">
    <property type="entry name" value="ASL_C2"/>
    <property type="match status" value="1"/>
</dbReference>
<dbReference type="NCBIfam" id="TIGR00838">
    <property type="entry name" value="argH"/>
    <property type="match status" value="1"/>
</dbReference>
<comment type="pathway">
    <text evidence="2 5">Amino-acid biosynthesis; L-arginine biosynthesis; L-arginine from L-ornithine and carbamoyl phosphate: step 3/3.</text>
</comment>
<gene>
    <name evidence="5" type="primary">argH</name>
    <name evidence="8" type="ORF">EDE15_3293</name>
</gene>
<comment type="catalytic activity">
    <reaction evidence="1 5">
        <text>2-(N(omega)-L-arginino)succinate = fumarate + L-arginine</text>
        <dbReference type="Rhea" id="RHEA:24020"/>
        <dbReference type="ChEBI" id="CHEBI:29806"/>
        <dbReference type="ChEBI" id="CHEBI:32682"/>
        <dbReference type="ChEBI" id="CHEBI:57472"/>
        <dbReference type="EC" id="4.3.2.1"/>
    </reaction>
</comment>
<organism evidence="8 9">
    <name type="scientific">Edaphobacter aggregans</name>
    <dbReference type="NCBI Taxonomy" id="570835"/>
    <lineage>
        <taxon>Bacteria</taxon>
        <taxon>Pseudomonadati</taxon>
        <taxon>Acidobacteriota</taxon>
        <taxon>Terriglobia</taxon>
        <taxon>Terriglobales</taxon>
        <taxon>Acidobacteriaceae</taxon>
        <taxon>Edaphobacter</taxon>
    </lineage>
</organism>
<dbReference type="GO" id="GO:0005829">
    <property type="term" value="C:cytosol"/>
    <property type="evidence" value="ECO:0007669"/>
    <property type="project" value="TreeGrafter"/>
</dbReference>
<dbReference type="PRINTS" id="PR00145">
    <property type="entry name" value="ARGSUCLYASE"/>
</dbReference>
<dbReference type="InterPro" id="IPR008948">
    <property type="entry name" value="L-Aspartase-like"/>
</dbReference>
<dbReference type="InterPro" id="IPR000362">
    <property type="entry name" value="Fumarate_lyase_fam"/>
</dbReference>
<dbReference type="AlphaFoldDB" id="A0A428MLN9"/>
<accession>A0A428MLN9</accession>
<evidence type="ECO:0000256" key="1">
    <source>
        <dbReference type="ARBA" id="ARBA00000985"/>
    </source>
</evidence>
<dbReference type="RefSeq" id="WP_125486196.1">
    <property type="nucleotide sequence ID" value="NZ_RSDW01000001.1"/>
</dbReference>
<dbReference type="OrthoDB" id="9769623at2"/>
<comment type="subcellular location">
    <subcellularLocation>
        <location evidence="5">Cytoplasm</location>
    </subcellularLocation>
</comment>
<dbReference type="CDD" id="cd01359">
    <property type="entry name" value="Argininosuccinate_lyase"/>
    <property type="match status" value="1"/>
</dbReference>
<dbReference type="Gene3D" id="1.10.275.10">
    <property type="entry name" value="Fumarase/aspartase (N-terminal domain)"/>
    <property type="match status" value="1"/>
</dbReference>
<keyword evidence="5" id="KW-0028">Amino-acid biosynthesis</keyword>
<dbReference type="PRINTS" id="PR00149">
    <property type="entry name" value="FUMRATELYASE"/>
</dbReference>
<keyword evidence="4 5" id="KW-0055">Arginine biosynthesis</keyword>
<evidence type="ECO:0000256" key="5">
    <source>
        <dbReference type="HAMAP-Rule" id="MF_00006"/>
    </source>
</evidence>
<dbReference type="SUPFAM" id="SSF48557">
    <property type="entry name" value="L-aspartase-like"/>
    <property type="match status" value="1"/>
</dbReference>
<evidence type="ECO:0000259" key="7">
    <source>
        <dbReference type="Pfam" id="PF14698"/>
    </source>
</evidence>
<name>A0A428MLN9_9BACT</name>
<sequence length="502" mass="56541">MPNLPIKGKSVFPAPIYRDTVLVQVFADAKRYFLEPLLEIEYAHTLMLARQGIMPEAEAALCLRALDQLDIDEVRSAQYDGTFEDLFFYLEKKIAAVCGEEVAGKMHTARSRNDIDLTMYRMVLREWLTQTLVATLHLRRRLVELAWEHRASLMPAYTHNQPAQPTTLGHYLMAYIEILERDAERIQAAYARVNRNPLGACAITTTGFPIDRHYTERLLGFAGLQVNSYGAIAAVDYLAESCFVLAGTMLSLGRFAQDLLLWSTVEFGYLRLSDAYVQISSIMPQKRNPVPLEHVRILASRALMQAQSVVGCLHNTPFADMNDAEDELQPLVYTAFEDGERSLRLLAGVLDEVKFHTERMAVAADENFLPVTELADTLVRSTGISFHAAHAVVSAAVKELEGNYDAEAIAEIIVRELPSIVEGTRMISRETIRTSLSAQNFVAVRQVAGGPASEALDPEILRAREQLLIDERWLFDEENHRRNARTMMREESDALLRRVDGR</sequence>
<evidence type="ECO:0000313" key="9">
    <source>
        <dbReference type="Proteomes" id="UP000269669"/>
    </source>
</evidence>
<dbReference type="InterPro" id="IPR024083">
    <property type="entry name" value="Fumarase/histidase_N"/>
</dbReference>
<dbReference type="InterPro" id="IPR029419">
    <property type="entry name" value="Arg_succ_lyase_C"/>
</dbReference>
<evidence type="ECO:0000259" key="6">
    <source>
        <dbReference type="Pfam" id="PF00206"/>
    </source>
</evidence>
<protein>
    <recommendedName>
        <fullName evidence="3 5">Argininosuccinate lyase</fullName>
        <shortName evidence="5">ASAL</shortName>
        <ecNumber evidence="3 5">4.3.2.1</ecNumber>
    </recommendedName>
    <alternativeName>
        <fullName evidence="5">Arginosuccinase</fullName>
    </alternativeName>
</protein>
<keyword evidence="5 8" id="KW-0456">Lyase</keyword>
<evidence type="ECO:0000256" key="4">
    <source>
        <dbReference type="ARBA" id="ARBA00022571"/>
    </source>
</evidence>
<dbReference type="EMBL" id="RSDW01000001">
    <property type="protein sequence ID" value="RSL17749.1"/>
    <property type="molecule type" value="Genomic_DNA"/>
</dbReference>
<proteinExistence type="inferred from homology"/>
<dbReference type="Pfam" id="PF00206">
    <property type="entry name" value="Lyase_1"/>
    <property type="match status" value="1"/>
</dbReference>
<dbReference type="PANTHER" id="PTHR43814:SF1">
    <property type="entry name" value="ARGININOSUCCINATE LYASE"/>
    <property type="match status" value="1"/>
</dbReference>
<dbReference type="InterPro" id="IPR009049">
    <property type="entry name" value="Argininosuccinate_lyase"/>
</dbReference>
<feature type="domain" description="Fumarate lyase N-terminal" evidence="6">
    <location>
        <begin position="90"/>
        <end position="302"/>
    </location>
</feature>
<dbReference type="Gene3D" id="1.10.40.30">
    <property type="entry name" value="Fumarase/aspartase (C-terminal domain)"/>
    <property type="match status" value="1"/>
</dbReference>
<dbReference type="GO" id="GO:0004056">
    <property type="term" value="F:argininosuccinate lyase activity"/>
    <property type="evidence" value="ECO:0007669"/>
    <property type="project" value="UniProtKB-UniRule"/>
</dbReference>
<comment type="caution">
    <text evidence="8">The sequence shown here is derived from an EMBL/GenBank/DDBJ whole genome shotgun (WGS) entry which is preliminary data.</text>
</comment>
<feature type="domain" description="Argininosuccinate lyase C-terminal" evidence="7">
    <location>
        <begin position="368"/>
        <end position="442"/>
    </location>
</feature>
<dbReference type="HAMAP" id="MF_00006">
    <property type="entry name" value="Arg_succ_lyase"/>
    <property type="match status" value="1"/>
</dbReference>
<evidence type="ECO:0000256" key="2">
    <source>
        <dbReference type="ARBA" id="ARBA00004941"/>
    </source>
</evidence>
<dbReference type="Proteomes" id="UP000269669">
    <property type="component" value="Unassembled WGS sequence"/>
</dbReference>
<keyword evidence="5" id="KW-0963">Cytoplasm</keyword>
<dbReference type="UniPathway" id="UPA00068">
    <property type="reaction ID" value="UER00114"/>
</dbReference>
<dbReference type="EC" id="4.3.2.1" evidence="3 5"/>
<dbReference type="GO" id="GO:0042450">
    <property type="term" value="P:L-arginine biosynthetic process via ornithine"/>
    <property type="evidence" value="ECO:0007669"/>
    <property type="project" value="UniProtKB-UniRule"/>
</dbReference>
<comment type="similarity">
    <text evidence="5">Belongs to the lyase 1 family. Argininosuccinate lyase subfamily.</text>
</comment>
<dbReference type="Gene3D" id="1.20.200.10">
    <property type="entry name" value="Fumarase/aspartase (Central domain)"/>
    <property type="match status" value="1"/>
</dbReference>
<dbReference type="PANTHER" id="PTHR43814">
    <property type="entry name" value="ARGININOSUCCINATE LYASE"/>
    <property type="match status" value="1"/>
</dbReference>
<dbReference type="InterPro" id="IPR022761">
    <property type="entry name" value="Fumarate_lyase_N"/>
</dbReference>
<evidence type="ECO:0000313" key="8">
    <source>
        <dbReference type="EMBL" id="RSL17749.1"/>
    </source>
</evidence>
<evidence type="ECO:0000256" key="3">
    <source>
        <dbReference type="ARBA" id="ARBA00012338"/>
    </source>
</evidence>
<reference evidence="8 9" key="1">
    <citation type="submission" date="2018-12" db="EMBL/GenBank/DDBJ databases">
        <title>Sequencing of bacterial isolates from soil warming experiment in Harvard Forest, Massachusetts, USA.</title>
        <authorList>
            <person name="Deangelis K."/>
        </authorList>
    </citation>
    <scope>NUCLEOTIDE SEQUENCE [LARGE SCALE GENOMIC DNA]</scope>
    <source>
        <strain evidence="8 9">EB153</strain>
    </source>
</reference>
<keyword evidence="9" id="KW-1185">Reference proteome</keyword>